<dbReference type="EMBL" id="CM029053">
    <property type="protein sequence ID" value="KAG2544628.1"/>
    <property type="molecule type" value="Genomic_DNA"/>
</dbReference>
<name>A0A8T0N6Z5_PANVG</name>
<gene>
    <name evidence="1" type="ORF">PVAP13_9KG074121</name>
</gene>
<protein>
    <submittedName>
        <fullName evidence="1">Uncharacterized protein</fullName>
    </submittedName>
</protein>
<organism evidence="1 2">
    <name type="scientific">Panicum virgatum</name>
    <name type="common">Blackwell switchgrass</name>
    <dbReference type="NCBI Taxonomy" id="38727"/>
    <lineage>
        <taxon>Eukaryota</taxon>
        <taxon>Viridiplantae</taxon>
        <taxon>Streptophyta</taxon>
        <taxon>Embryophyta</taxon>
        <taxon>Tracheophyta</taxon>
        <taxon>Spermatophyta</taxon>
        <taxon>Magnoliopsida</taxon>
        <taxon>Liliopsida</taxon>
        <taxon>Poales</taxon>
        <taxon>Poaceae</taxon>
        <taxon>PACMAD clade</taxon>
        <taxon>Panicoideae</taxon>
        <taxon>Panicodae</taxon>
        <taxon>Paniceae</taxon>
        <taxon>Panicinae</taxon>
        <taxon>Panicum</taxon>
        <taxon>Panicum sect. Hiantes</taxon>
    </lineage>
</organism>
<sequence>MTSPPGSCSSPAPALLPLEMERLARRNLQDGEYQLLSGTCRRDSFCLSCNQAFCSHCCFYHHVHLPLGTSMVVKIDLDAGGRPVFPTHTDDGHKIMQCMVEAMMSAADYTSRHARDVFCLLCRKAFCSGICSHHDHRARGLPDSVVRVDELGGRHRPCPWWSSRILGRGPRSPPRFSSPAC</sequence>
<accession>A0A8T0N6Z5</accession>
<evidence type="ECO:0000313" key="2">
    <source>
        <dbReference type="Proteomes" id="UP000823388"/>
    </source>
</evidence>
<evidence type="ECO:0000313" key="1">
    <source>
        <dbReference type="EMBL" id="KAG2544628.1"/>
    </source>
</evidence>
<dbReference type="Proteomes" id="UP000823388">
    <property type="component" value="Chromosome 9K"/>
</dbReference>
<keyword evidence="2" id="KW-1185">Reference proteome</keyword>
<reference evidence="1" key="1">
    <citation type="submission" date="2020-05" db="EMBL/GenBank/DDBJ databases">
        <title>WGS assembly of Panicum virgatum.</title>
        <authorList>
            <person name="Lovell J.T."/>
            <person name="Jenkins J."/>
            <person name="Shu S."/>
            <person name="Juenger T.E."/>
            <person name="Schmutz J."/>
        </authorList>
    </citation>
    <scope>NUCLEOTIDE SEQUENCE</scope>
    <source>
        <strain evidence="1">AP13</strain>
    </source>
</reference>
<dbReference type="AlphaFoldDB" id="A0A8T0N6Z5"/>
<comment type="caution">
    <text evidence="1">The sequence shown here is derived from an EMBL/GenBank/DDBJ whole genome shotgun (WGS) entry which is preliminary data.</text>
</comment>
<proteinExistence type="predicted"/>